<feature type="compositionally biased region" description="Acidic residues" evidence="10">
    <location>
        <begin position="3999"/>
        <end position="4010"/>
    </location>
</feature>
<accession>A0A0S4JCB9</accession>
<comment type="similarity">
    <text evidence="3 9">Belongs to the midasin family.</text>
</comment>
<feature type="region of interest" description="Disordered" evidence="10">
    <location>
        <begin position="3606"/>
        <end position="3634"/>
    </location>
</feature>
<dbReference type="InterPro" id="IPR002035">
    <property type="entry name" value="VWF_A"/>
</dbReference>
<feature type="compositionally biased region" description="Acidic residues" evidence="10">
    <location>
        <begin position="3723"/>
        <end position="3754"/>
    </location>
</feature>
<dbReference type="InterPro" id="IPR040848">
    <property type="entry name" value="AAA_lid_7"/>
</dbReference>
<feature type="domain" description="VWFA" evidence="11">
    <location>
        <begin position="4196"/>
        <end position="4399"/>
    </location>
</feature>
<dbReference type="InterPro" id="IPR027417">
    <property type="entry name" value="P-loop_NTPase"/>
</dbReference>
<dbReference type="FunFam" id="3.40.50.300:FF:002451">
    <property type="entry name" value="Midasin"/>
    <property type="match status" value="1"/>
</dbReference>
<evidence type="ECO:0000256" key="8">
    <source>
        <dbReference type="ARBA" id="ARBA00023242"/>
    </source>
</evidence>
<name>A0A0S4JCB9_BODSA</name>
<dbReference type="FunFam" id="3.40.50.300:FF:001384">
    <property type="entry name" value="Midasin"/>
    <property type="match status" value="1"/>
</dbReference>
<feature type="compositionally biased region" description="Acidic residues" evidence="10">
    <location>
        <begin position="4064"/>
        <end position="4074"/>
    </location>
</feature>
<dbReference type="GO" id="GO:0005654">
    <property type="term" value="C:nucleoplasm"/>
    <property type="evidence" value="ECO:0007669"/>
    <property type="project" value="UniProtKB-SubCell"/>
</dbReference>
<dbReference type="Proteomes" id="UP000051952">
    <property type="component" value="Unassembled WGS sequence"/>
</dbReference>
<feature type="compositionally biased region" description="Acidic residues" evidence="10">
    <location>
        <begin position="3663"/>
        <end position="3675"/>
    </location>
</feature>
<dbReference type="GO" id="GO:0000055">
    <property type="term" value="P:ribosomal large subunit export from nucleus"/>
    <property type="evidence" value="ECO:0007669"/>
    <property type="project" value="TreeGrafter"/>
</dbReference>
<dbReference type="PIRSF" id="PIRSF010340">
    <property type="entry name" value="Midasin"/>
    <property type="match status" value="1"/>
</dbReference>
<dbReference type="FunFam" id="3.40.50.300:FF:001053">
    <property type="entry name" value="Midasin"/>
    <property type="match status" value="1"/>
</dbReference>
<dbReference type="SMART" id="SM00382">
    <property type="entry name" value="AAA"/>
    <property type="match status" value="6"/>
</dbReference>
<dbReference type="PANTHER" id="PTHR48103:SF2">
    <property type="entry name" value="MIDASIN"/>
    <property type="match status" value="1"/>
</dbReference>
<keyword evidence="8 9" id="KW-0539">Nucleus</keyword>
<dbReference type="InterPro" id="IPR036465">
    <property type="entry name" value="vWFA_dom_sf"/>
</dbReference>
<sequence length="4450" mass="496394">MFVHTETTDDNLRNVESAIKASRHILLQGSVGTGKTLLVNHVAERHNAHTNMIHINVDDSFDSKDLLGKYSATDVPGSFEWIPGPLTVAVKEGRWVLMEDIDLASFDVFSVLLTLLEGDELFIADKNLRIKSHPNFKLVATQQIVASGSNFVTKKSSAIPSVELWTVCVVKALPHIEVYNVVREQFPTIPTQLVANVISVVFEGGSRPLSLREVLKWSARVSTSTPVGTTDFVSSTLRETFFHEAFDIFCARLPPSMEREQLVTQLAVACEVPAGIAESLVHHRKPVLHLSSDAAIVGRQRLGRRSGNECTRDSRVVFSETQHAMTLLERISGAVSYEEPVLLTGETGVGKTFIVQYLADIVGQELVVHNLNQQTDTGDFMGGWKPQDIGVMIRNLHDEFTTIFQLTFDPVKNQTFLAALSKAIGKRLFEVALRQFCKGFHSFQAKHNIEPLPSGLEEQWLRHKARVDEALTIVEQAKTSFMFKFEEGSLVRAWREGHWILLDEVNLATTEVLERVSSVLGNSASLFVTERGDTLAIPRHPNFRVFANMNPPTDVGKKDLPPALRSKFTEFFVSDPFSLTDLCTVVNDYIGFLSTDSKVPEVAAFFLECVSNARTTLCDLDGESQPPHFSLRTLTRALTYVRNATAMYGFPTALSDGLMLGFATPLQRKFHAIIETLIAKNIFRGKAPPPPTLPSINNSEQMIPYQHIWLERGEYEPYEDGRFILTVSVANHLKNLARAIFAKRPVLLEGPTSAGKSSMIEYLAHVTGHKFVRINNHESTEIQEYIGHYVSDEHGKLRFVDGILVDAVRNGHWVVLDELNLAPTEVLEALNRLLDDNCELFIADTQEVVKPHPQLRIFATQNPAGSYGGRKLLSRAFRNRFLEITVDDIPTDEIKEILKLRYNLAPAFAEKMVDVMKALQLRRQASHLFAGKHGYITPRDLFRWGDRAPSTYEELAFHGFLLLGERCRRAEERIVVKDVIESIMKVDISEERIYSPESWPYVAEHFAKIESGVLQQFKIVWTPSMKRLFTIVGICLSKKEPVLLVGETGSSKTTVCQLWAELLQLPLHIVNCHQHTEAADFLGGLRPVPPDKRDEGLFTWSDGPLVRCMKGGEIFVLDEISLAEDSVLERLNSVLEPSRSLTLAEKSTADVVRAADSFRVLATMNPGGDFGKKELSPALRNRFTEIYVRPIVEKREIQEIVTQKLSPSLTSFASHMADLLCASLNSNLHGGVAHLSIRDVLGWVHFMNAAEGTASNDLLFHNGLDAVILEGCTVGAGQSENTARILRETCEAISRRLVPVDLTQLVAPFWELSSAFPRPELPESKKHLFHFGAPTTSRNLSKLMRALVIPKAILLEGSPGVGKTTIVEALGVAMDKVVVRINLSDQTDIMDLFGTFLPCGSSDGDGPAFAWSDGILLRAVKAGHWVILDELNLANQSVLEGLNALLDHRSSVYIPELCAEIAASPGFRVFGCQNPLLEGGGRKGLPKSFLNRFTKVRVEPFSREDLLSITSVLCPEFSASQTAGMIDFVCALHYETTSRRSFGLRGSPWEFNLRDVLRWAKMLRSYSLVETPEACANTLFFQRFRNDDDRKAAQRLFEQTTGRTCPLTAPITFTIQGNAVYGDALPLASILDGERRTTQVPLLLPSQSEIVKGVLMCVHNNQFCLITGAAGSGKSKCLEVAATLCNSKLVTFSVTGSCDTVDLLGGFDQIEGKQGQFEWRDSVLVEAMIRGHWVVLDNANFCNASVLDRLNPLVEPNGRLSISEQGLVEGETRIVVPHPNFRLFATMDPKYGEISRAMRNRAIELYTMSIAIPSMEMSMISAVSVPELAQTTDARFQQLQKFHATFLRLAHLSDSRFPDRVSMIDSISAGAPNVYTLLKATLMVCLDDTDANFLLSVAHRYIRNRSSPAHIADQLSVTMNAIVSASSTGIPIATLLDAVQMDTVSLSSSLYHMRVNRSALHFVANASRESALMFFLSDQCHDIFRNEEIMQRRVAIAEDILKSTGRSANWVHSFVFHVGCHQEQFAQVLFTRVLLHFGPAHQALDVARTKEPTTDSSLVNTMTARVFESLAVLFAHSTSLDLLLKISRFGLPLYHLLTDESEPLDRHNFLPVVTNIMLLRKIIRRESSPEAISATSDLEELLTTLQRHLELGDIFQSATPLLLRGLPRVLTTTAGDRKALLVANEATAAHRLAAHNANPALHPLYTWVQHHHEIHLLLLLTSAASHTSDTQSTRIQHHIHSFLETFDDRLHLLTEMQKTTWTLARDASQEDLQSLLPFLATSCLAECQSADYMFPSSWHPLALSAINSVKGGTLSDFSSLSSATLRTAKELCDFFKDVLRPDDVLTALKATVSGEWQRISSAVFGAPQSLMANLGDNGRLSDAEVDFISNTLSASIQPNSGLLRLVPRMINIFSTLLEERVFEAAVGLFALQFELLVPLSPIDPMFKWFVKRQASEAQSVYFHELSNDFQRYEEATFRPFSRQLEVSRSAMAVVNSSFVRASEKYRKRPDPTGKTFVEFHRQSRAMSASMMSQEKVQPLATSVKRHRSEQGIQDTVASLGGWGTLVHQRCEELFHQFGGYEDFLYPLLASGFLAALSGKGLATKLQIEQPETLDATKLFSLHDTIRLIAFPAKANLAAPKTSFEDVEHLDVLMDYLHASVRAINDDPNVFTLTAPSTIHQLFSCYQSIHKAIVQLRADEDFADTMKYMYKEKLQVIEGDDEARLRKLKSMFPSYDADYADIDDVERTEDEEADLDTAAEDVTRKARHARLVFFGRNGSTMLQLLNAHTQAGQRWSSALKEAFAMPNVAELFSMRFDSLSKSLQYFRSAVPDCDLDLEQRLGAAFWVRSSLLSDAVSQLASKSIDEKVEAGFNVFVDPDPAEAVRCSKTLQNIIDMSTMLLRQFSDNPKLLRISKIGRRIAAFPVVSTPLMKIMTGCEVLLRECYEWERNASTEVSMIDHINALASAVLHWRRLELHCWKHIFIAKRNEIAGLALMPWFTLRDIADRACSGIAVENELFLYASQTMWGSKLGEFLPRLQLLQAFGLELISRGHMNVGNLLLQLRDFFSQFSCLVTDELDLKISPLEQDIADHCRIMRWEDSTYYAIRATTEKSHLKIARVLGRLEEALNQPFLALVQANEQKGEDDGAMGLAESTPDKPAKSLPSKKVPKPSKKSKKALVIEPIVEAAPPPSWCSPSIDAATNFFADGAQQILDNVEALQKPKVSQNQKTRALKMLFDAIDEAGLDHTSETRVADWPELFASERSMATVALSSSTDLSKPSQLYYRFARMVQRMREAQGSAHQDLSGAQVKRATGISESLFAVASSRATLLETLISSADAVSQMRKIIDARHCDTVDVSNVQRFHTVGATASHFAHQVLLLRSALDLSVISALESICAAAQHTQKWSRQFKTMVQLGIPLPQCELDEPLSHIAKIKGALELICQSDATRAVKISARDLLAEVTSVASVNVSSSQRASDSSSKRSRTEGQWSTSISSLLSDWDRVLAVDTISNPDITAPAQAAFGDISKLTQAASLCYAQTLNVLRYTQREKLAVSDHLLLQERIKLLMEQLSCVVASLIDNTSALNRFGMVISRLFTILFRKGFCKPEDEEEGEGEGEGEGTQDGTGMDDGQGEKDVTDEIQNEDQLMNMKDLEEQQEQQQDRNEDDEDNAADVETDFQAGKEEREQEDDGDDENDDDESDAELGDVDEQQAMDRKKSKKDRDDGEMDEDQGDDPETEIPEDDLAPEGDKEEEETGGFANKEEQIKDANGSDEEEDKGEKELIGDNDKFSDDGSNRSDGEDDDGSSTTTEGRDDDASETGSQPDESKPEDGDDEQNEENKEDENKPGQEQQATEDGGDEGDDISEHSDASYEEDVDENNFEGGQQDNREGEEKAQESERDRDKKAPQDAAGADDEAQGEEEKEDDAGRSWKRQEDNKDSKRKDNSNQNKSSSNPFSAIKEALKRHQRQLKQLDLSKNVKLKDDPSSKNEPNVDDARPPEVDEDIDEFEFSDEGQQQGLAATDAVQQVNEDQQEPDLPDPADEVGSDAEENAEDGSMRRKKRPQEIEEDNDDEGKDSEDKKKKKRSSSSKSKISRTDVNEEDEDLIPEIDDPTTSVDDKLSRGRRLWLEHEASVQGMAQQLCEQLRLILAPTVADKLQGDYKTGKRINIKKIIPYIASQYKKDRIWLRRTKPNKRTYQIVVALDDSLSMQMNSAGSMSLQTVALLSKAMQQLDVGEFGLISFGKNTNIVHPLAEAFSIESGPRAFSEITFEQTATNMRGFLETSLDYLDQEGNRMGGQIRSNTQQLQQIMFVISDGQITEDRRELRKHLARAEERRQFVVLIILDIKAAQQPDDSTAVAEPAEPVPKGKQSVAERMRLLKADREQRLKRGNQNKGSILDMQLVEFEGTKVVKKPYLDDFPFPYYLVVKDLQTLPQVVADAMRQWFEMINATH</sequence>
<dbReference type="PROSITE" id="PS00675">
    <property type="entry name" value="SIGMA54_INTERACT_1"/>
    <property type="match status" value="1"/>
</dbReference>
<keyword evidence="5 9" id="KW-0547">Nucleotide-binding</keyword>
<dbReference type="OMA" id="ILEQWHR"/>
<dbReference type="InterPro" id="IPR041190">
    <property type="entry name" value="Midasin_AAA_lid_5"/>
</dbReference>
<dbReference type="VEuPathDB" id="TriTrypDB:BSAL_12435"/>
<feature type="compositionally biased region" description="Acidic residues" evidence="10">
    <location>
        <begin position="4029"/>
        <end position="4051"/>
    </location>
</feature>
<dbReference type="SUPFAM" id="SSF53300">
    <property type="entry name" value="vWA-like"/>
    <property type="match status" value="1"/>
</dbReference>
<evidence type="ECO:0000256" key="2">
    <source>
        <dbReference type="ARBA" id="ARBA00004642"/>
    </source>
</evidence>
<evidence type="ECO:0000256" key="5">
    <source>
        <dbReference type="ARBA" id="ARBA00022741"/>
    </source>
</evidence>
<dbReference type="GO" id="GO:0000027">
    <property type="term" value="P:ribosomal large subunit assembly"/>
    <property type="evidence" value="ECO:0007669"/>
    <property type="project" value="InterPro"/>
</dbReference>
<evidence type="ECO:0000313" key="12">
    <source>
        <dbReference type="EMBL" id="CUG87867.1"/>
    </source>
</evidence>
<dbReference type="GO" id="GO:0030687">
    <property type="term" value="C:preribosome, large subunit precursor"/>
    <property type="evidence" value="ECO:0007669"/>
    <property type="project" value="TreeGrafter"/>
</dbReference>
<feature type="compositionally biased region" description="Acidic residues" evidence="10">
    <location>
        <begin position="3910"/>
        <end position="3923"/>
    </location>
</feature>
<comment type="subcellular location">
    <subcellularLocation>
        <location evidence="1">Nucleus</location>
        <location evidence="1">Nucleolus</location>
    </subcellularLocation>
    <subcellularLocation>
        <location evidence="2">Nucleus</location>
        <location evidence="2">Nucleoplasm</location>
    </subcellularLocation>
</comment>
<evidence type="ECO:0000256" key="9">
    <source>
        <dbReference type="PIRNR" id="PIRNR010340"/>
    </source>
</evidence>
<dbReference type="InterPro" id="IPR025662">
    <property type="entry name" value="Sigma_54_int_dom_ATP-bd_1"/>
</dbReference>
<feature type="compositionally biased region" description="Acidic residues" evidence="10">
    <location>
        <begin position="3829"/>
        <end position="3840"/>
    </location>
</feature>
<feature type="compositionally biased region" description="Basic and acidic residues" evidence="10">
    <location>
        <begin position="3885"/>
        <end position="3905"/>
    </location>
</feature>
<organism evidence="12 13">
    <name type="scientific">Bodo saltans</name>
    <name type="common">Flagellated protozoan</name>
    <dbReference type="NCBI Taxonomy" id="75058"/>
    <lineage>
        <taxon>Eukaryota</taxon>
        <taxon>Discoba</taxon>
        <taxon>Euglenozoa</taxon>
        <taxon>Kinetoplastea</taxon>
        <taxon>Metakinetoplastina</taxon>
        <taxon>Eubodonida</taxon>
        <taxon>Bodonidae</taxon>
        <taxon>Bodo</taxon>
    </lineage>
</organism>
<dbReference type="Gene3D" id="3.40.50.300">
    <property type="entry name" value="P-loop containing nucleotide triphosphate hydrolases"/>
    <property type="match status" value="6"/>
</dbReference>
<protein>
    <recommendedName>
        <fullName evidence="4 9">Midasin</fullName>
    </recommendedName>
</protein>
<dbReference type="OrthoDB" id="278478at2759"/>
<evidence type="ECO:0000256" key="1">
    <source>
        <dbReference type="ARBA" id="ARBA00004604"/>
    </source>
</evidence>
<feature type="compositionally biased region" description="Basic and acidic residues" evidence="10">
    <location>
        <begin position="3924"/>
        <end position="3943"/>
    </location>
</feature>
<dbReference type="FunFam" id="3.40.50.300:FF:000142">
    <property type="entry name" value="Midasin"/>
    <property type="match status" value="1"/>
</dbReference>
<feature type="region of interest" description="Disordered" evidence="10">
    <location>
        <begin position="3652"/>
        <end position="4116"/>
    </location>
</feature>
<dbReference type="GO" id="GO:0016887">
    <property type="term" value="F:ATP hydrolysis activity"/>
    <property type="evidence" value="ECO:0007669"/>
    <property type="project" value="InterPro"/>
</dbReference>
<dbReference type="InterPro" id="IPR003593">
    <property type="entry name" value="AAA+_ATPase"/>
</dbReference>
<feature type="compositionally biased region" description="Acidic residues" evidence="10">
    <location>
        <begin position="3685"/>
        <end position="3710"/>
    </location>
</feature>
<dbReference type="SUPFAM" id="SSF52540">
    <property type="entry name" value="P-loop containing nucleoside triphosphate hydrolases"/>
    <property type="match status" value="6"/>
</dbReference>
<evidence type="ECO:0000313" key="13">
    <source>
        <dbReference type="Proteomes" id="UP000051952"/>
    </source>
</evidence>
<dbReference type="Pfam" id="PF17865">
    <property type="entry name" value="AAA_lid_5"/>
    <property type="match status" value="1"/>
</dbReference>
<feature type="region of interest" description="Disordered" evidence="10">
    <location>
        <begin position="3143"/>
        <end position="3173"/>
    </location>
</feature>
<proteinExistence type="inferred from homology"/>
<dbReference type="FunFam" id="3.40.50.300:FF:002705">
    <property type="entry name" value="Midasin"/>
    <property type="match status" value="1"/>
</dbReference>
<dbReference type="CDD" id="cd00009">
    <property type="entry name" value="AAA"/>
    <property type="match status" value="1"/>
</dbReference>
<dbReference type="Pfam" id="PF07728">
    <property type="entry name" value="AAA_5"/>
    <property type="match status" value="7"/>
</dbReference>
<reference evidence="13" key="1">
    <citation type="submission" date="2015-09" db="EMBL/GenBank/DDBJ databases">
        <authorList>
            <consortium name="Pathogen Informatics"/>
        </authorList>
    </citation>
    <scope>NUCLEOTIDE SEQUENCE [LARGE SCALE GENOMIC DNA]</scope>
    <source>
        <strain evidence="13">Lake Konstanz</strain>
    </source>
</reference>
<dbReference type="PANTHER" id="PTHR48103">
    <property type="entry name" value="MIDASIN-RELATED"/>
    <property type="match status" value="1"/>
</dbReference>
<dbReference type="InterPro" id="IPR012099">
    <property type="entry name" value="Midasin"/>
</dbReference>
<evidence type="ECO:0000256" key="3">
    <source>
        <dbReference type="ARBA" id="ARBA00007188"/>
    </source>
</evidence>
<dbReference type="InterPro" id="IPR011704">
    <property type="entry name" value="ATPase_dyneun-rel_AAA"/>
</dbReference>
<feature type="compositionally biased region" description="Acidic residues" evidence="10">
    <location>
        <begin position="3607"/>
        <end position="3620"/>
    </location>
</feature>
<dbReference type="EMBL" id="CYKH01001595">
    <property type="protein sequence ID" value="CUG87867.1"/>
    <property type="molecule type" value="Genomic_DNA"/>
</dbReference>
<dbReference type="GO" id="GO:0005730">
    <property type="term" value="C:nucleolus"/>
    <property type="evidence" value="ECO:0007669"/>
    <property type="project" value="UniProtKB-SubCell"/>
</dbReference>
<evidence type="ECO:0000256" key="7">
    <source>
        <dbReference type="ARBA" id="ARBA00023186"/>
    </source>
</evidence>
<dbReference type="PROSITE" id="PS50234">
    <property type="entry name" value="VWFA"/>
    <property type="match status" value="1"/>
</dbReference>
<feature type="compositionally biased region" description="Acidic residues" evidence="10">
    <location>
        <begin position="3869"/>
        <end position="3878"/>
    </location>
</feature>
<comment type="function">
    <text evidence="9">Nuclear chaperone required for maturation and nuclear export of pre-60S ribosome subunits.</text>
</comment>
<feature type="compositionally biased region" description="Basic and acidic residues" evidence="10">
    <location>
        <begin position="3711"/>
        <end position="3722"/>
    </location>
</feature>
<keyword evidence="7 9" id="KW-0143">Chaperone</keyword>
<keyword evidence="13" id="KW-1185">Reference proteome</keyword>
<gene>
    <name evidence="12" type="ORF">BSAL_12435</name>
</gene>
<feature type="compositionally biased region" description="Polar residues" evidence="10">
    <location>
        <begin position="4012"/>
        <end position="4028"/>
    </location>
</feature>
<dbReference type="GO" id="GO:0005524">
    <property type="term" value="F:ATP binding"/>
    <property type="evidence" value="ECO:0007669"/>
    <property type="project" value="UniProtKB-KW"/>
</dbReference>
<keyword evidence="6 9" id="KW-0067">ATP-binding</keyword>
<evidence type="ECO:0000256" key="10">
    <source>
        <dbReference type="SAM" id="MobiDB-lite"/>
    </source>
</evidence>
<evidence type="ECO:0000256" key="6">
    <source>
        <dbReference type="ARBA" id="ARBA00022840"/>
    </source>
</evidence>
<evidence type="ECO:0000256" key="4">
    <source>
        <dbReference type="ARBA" id="ARBA00017143"/>
    </source>
</evidence>
<dbReference type="Gene3D" id="3.40.50.410">
    <property type="entry name" value="von Willebrand factor, type A domain"/>
    <property type="match status" value="1"/>
</dbReference>
<feature type="compositionally biased region" description="Basic and acidic residues" evidence="10">
    <location>
        <begin position="3776"/>
        <end position="3797"/>
    </location>
</feature>
<dbReference type="Pfam" id="PF17867">
    <property type="entry name" value="AAA_lid_7"/>
    <property type="match status" value="3"/>
</dbReference>
<evidence type="ECO:0000259" key="11">
    <source>
        <dbReference type="PROSITE" id="PS50234"/>
    </source>
</evidence>
<feature type="compositionally biased region" description="Acidic residues" evidence="10">
    <location>
        <begin position="4097"/>
        <end position="4109"/>
    </location>
</feature>